<dbReference type="Proteomes" id="UP000765509">
    <property type="component" value="Unassembled WGS sequence"/>
</dbReference>
<name>A0A9Q3K8Y6_9BASI</name>
<evidence type="ECO:0000313" key="2">
    <source>
        <dbReference type="EMBL" id="MBW0576507.1"/>
    </source>
</evidence>
<protein>
    <submittedName>
        <fullName evidence="2">Uncharacterized protein</fullName>
    </submittedName>
</protein>
<evidence type="ECO:0000313" key="3">
    <source>
        <dbReference type="Proteomes" id="UP000765509"/>
    </source>
</evidence>
<proteinExistence type="predicted"/>
<comment type="caution">
    <text evidence="2">The sequence shown here is derived from an EMBL/GenBank/DDBJ whole genome shotgun (WGS) entry which is preliminary data.</text>
</comment>
<accession>A0A9Q3K8Y6</accession>
<dbReference type="EMBL" id="AVOT02098535">
    <property type="protein sequence ID" value="MBW0576507.1"/>
    <property type="molecule type" value="Genomic_DNA"/>
</dbReference>
<feature type="region of interest" description="Disordered" evidence="1">
    <location>
        <begin position="128"/>
        <end position="155"/>
    </location>
</feature>
<feature type="compositionally biased region" description="Polar residues" evidence="1">
    <location>
        <begin position="128"/>
        <end position="149"/>
    </location>
</feature>
<evidence type="ECO:0000256" key="1">
    <source>
        <dbReference type="SAM" id="MobiDB-lite"/>
    </source>
</evidence>
<keyword evidence="3" id="KW-1185">Reference proteome</keyword>
<dbReference type="AlphaFoldDB" id="A0A9Q3K8Y6"/>
<sequence>MKEIISTLSFTLQFNRNLKPEYWKDMDQFLQLYELLKDLFQWDGQQEVKPGISLGRTWRKLAEDLSQRDRLQRPYDNHQRFESYQTVQTPGGKGTEDKGESSHYPSYKRTVNPDRAYSVSFRLTRSGPNQLSSGFTPFRHQQINDQESPLFTIPG</sequence>
<feature type="region of interest" description="Disordered" evidence="1">
    <location>
        <begin position="80"/>
        <end position="111"/>
    </location>
</feature>
<gene>
    <name evidence="2" type="ORF">O181_116222</name>
</gene>
<feature type="non-terminal residue" evidence="2">
    <location>
        <position position="155"/>
    </location>
</feature>
<organism evidence="2 3">
    <name type="scientific">Austropuccinia psidii MF-1</name>
    <dbReference type="NCBI Taxonomy" id="1389203"/>
    <lineage>
        <taxon>Eukaryota</taxon>
        <taxon>Fungi</taxon>
        <taxon>Dikarya</taxon>
        <taxon>Basidiomycota</taxon>
        <taxon>Pucciniomycotina</taxon>
        <taxon>Pucciniomycetes</taxon>
        <taxon>Pucciniales</taxon>
        <taxon>Sphaerophragmiaceae</taxon>
        <taxon>Austropuccinia</taxon>
    </lineage>
</organism>
<reference evidence="2" key="1">
    <citation type="submission" date="2021-03" db="EMBL/GenBank/DDBJ databases">
        <title>Draft genome sequence of rust myrtle Austropuccinia psidii MF-1, a brazilian biotype.</title>
        <authorList>
            <person name="Quecine M.C."/>
            <person name="Pachon D.M.R."/>
            <person name="Bonatelli M.L."/>
            <person name="Correr F.H."/>
            <person name="Franceschini L.M."/>
            <person name="Leite T.F."/>
            <person name="Margarido G.R.A."/>
            <person name="Almeida C.A."/>
            <person name="Ferrarezi J.A."/>
            <person name="Labate C.A."/>
        </authorList>
    </citation>
    <scope>NUCLEOTIDE SEQUENCE</scope>
    <source>
        <strain evidence="2">MF-1</strain>
    </source>
</reference>